<dbReference type="Gene3D" id="6.10.140.2220">
    <property type="match status" value="1"/>
</dbReference>
<proteinExistence type="predicted"/>
<sequence length="342" mass="38758">MLSKVLPSGCGVCGQHKGLLRCSGCKVLLYCGRDHQAADRPSHKSACSTVRRSRVTMVEEEQALHNHPGDFMMPEDPFTNGVGHFWGLFETRDYMRARFALVEAMAKINSAESVEAQLGHLIDMLRLCRGDNMGVRDLVPALMLRLNKDQECYDFIKWWVVVSENPHYDWGDTSLPYLDIKNADVLEPVDRFCGQFHALSHFSTLTLLKIKLLLDLTRLEQSYSSLGTIVPREILDIIQSSVPHSPAVRAKHDIMNGGCDTRTTMIQRLKAQVDTLYKEVHRANKFFWLALINPSNHLMGRPMAYSPGSVEETQINLHYNYDVWIETTGAIDFIKAKVHGDI</sequence>
<evidence type="ECO:0000256" key="4">
    <source>
        <dbReference type="PROSITE-ProRule" id="PRU00134"/>
    </source>
</evidence>
<organism evidence="6 7">
    <name type="scientific">Penicillium canescens</name>
    <dbReference type="NCBI Taxonomy" id="5083"/>
    <lineage>
        <taxon>Eukaryota</taxon>
        <taxon>Fungi</taxon>
        <taxon>Dikarya</taxon>
        <taxon>Ascomycota</taxon>
        <taxon>Pezizomycotina</taxon>
        <taxon>Eurotiomycetes</taxon>
        <taxon>Eurotiomycetidae</taxon>
        <taxon>Eurotiales</taxon>
        <taxon>Aspergillaceae</taxon>
        <taxon>Penicillium</taxon>
    </lineage>
</organism>
<dbReference type="GO" id="GO:0008270">
    <property type="term" value="F:zinc ion binding"/>
    <property type="evidence" value="ECO:0007669"/>
    <property type="project" value="UniProtKB-KW"/>
</dbReference>
<dbReference type="InterPro" id="IPR002893">
    <property type="entry name" value="Znf_MYND"/>
</dbReference>
<evidence type="ECO:0000259" key="5">
    <source>
        <dbReference type="PROSITE" id="PS50865"/>
    </source>
</evidence>
<dbReference type="Pfam" id="PF01753">
    <property type="entry name" value="zf-MYND"/>
    <property type="match status" value="1"/>
</dbReference>
<accession>A0AAD6IAV4</accession>
<dbReference type="Proteomes" id="UP001219568">
    <property type="component" value="Unassembled WGS sequence"/>
</dbReference>
<feature type="domain" description="MYND-type" evidence="5">
    <location>
        <begin position="10"/>
        <end position="47"/>
    </location>
</feature>
<evidence type="ECO:0000256" key="3">
    <source>
        <dbReference type="ARBA" id="ARBA00022833"/>
    </source>
</evidence>
<dbReference type="SUPFAM" id="SSF144232">
    <property type="entry name" value="HIT/MYND zinc finger-like"/>
    <property type="match status" value="1"/>
</dbReference>
<dbReference type="PROSITE" id="PS01360">
    <property type="entry name" value="ZF_MYND_1"/>
    <property type="match status" value="1"/>
</dbReference>
<evidence type="ECO:0000313" key="6">
    <source>
        <dbReference type="EMBL" id="KAJ6038635.1"/>
    </source>
</evidence>
<comment type="caution">
    <text evidence="6">The sequence shown here is derived from an EMBL/GenBank/DDBJ whole genome shotgun (WGS) entry which is preliminary data.</text>
</comment>
<reference evidence="6" key="1">
    <citation type="journal article" date="2023" name="IMA Fungus">
        <title>Comparative genomic study of the Penicillium genus elucidates a diverse pangenome and 15 lateral gene transfer events.</title>
        <authorList>
            <person name="Petersen C."/>
            <person name="Sorensen T."/>
            <person name="Nielsen M.R."/>
            <person name="Sondergaard T.E."/>
            <person name="Sorensen J.L."/>
            <person name="Fitzpatrick D.A."/>
            <person name="Frisvad J.C."/>
            <person name="Nielsen K.L."/>
        </authorList>
    </citation>
    <scope>NUCLEOTIDE SEQUENCE</scope>
    <source>
        <strain evidence="6">IBT 15450</strain>
    </source>
</reference>
<dbReference type="PROSITE" id="PS50865">
    <property type="entry name" value="ZF_MYND_2"/>
    <property type="match status" value="1"/>
</dbReference>
<gene>
    <name evidence="6" type="ORF">N7460_007352</name>
</gene>
<evidence type="ECO:0000256" key="1">
    <source>
        <dbReference type="ARBA" id="ARBA00022723"/>
    </source>
</evidence>
<keyword evidence="1" id="KW-0479">Metal-binding</keyword>
<evidence type="ECO:0000313" key="7">
    <source>
        <dbReference type="Proteomes" id="UP001219568"/>
    </source>
</evidence>
<reference evidence="6" key="2">
    <citation type="submission" date="2023-01" db="EMBL/GenBank/DDBJ databases">
        <authorList>
            <person name="Petersen C."/>
        </authorList>
    </citation>
    <scope>NUCLEOTIDE SEQUENCE</scope>
    <source>
        <strain evidence="6">IBT 15450</strain>
    </source>
</reference>
<keyword evidence="7" id="KW-1185">Reference proteome</keyword>
<keyword evidence="2 4" id="KW-0863">Zinc-finger</keyword>
<name>A0AAD6IAV4_PENCN</name>
<dbReference type="EMBL" id="JAQJZL010000008">
    <property type="protein sequence ID" value="KAJ6038635.1"/>
    <property type="molecule type" value="Genomic_DNA"/>
</dbReference>
<dbReference type="AlphaFoldDB" id="A0AAD6IAV4"/>
<evidence type="ECO:0000256" key="2">
    <source>
        <dbReference type="ARBA" id="ARBA00022771"/>
    </source>
</evidence>
<protein>
    <recommendedName>
        <fullName evidence="5">MYND-type domain-containing protein</fullName>
    </recommendedName>
</protein>
<keyword evidence="3" id="KW-0862">Zinc</keyword>